<proteinExistence type="predicted"/>
<dbReference type="OrthoDB" id="9786516at2"/>
<comment type="subcellular location">
    <subcellularLocation>
        <location evidence="1">Virion</location>
    </subcellularLocation>
</comment>
<dbReference type="InterPro" id="IPR054612">
    <property type="entry name" value="Phage_capsid-like_C"/>
</dbReference>
<dbReference type="AlphaFoldDB" id="Q2SDM1"/>
<evidence type="ECO:0000313" key="5">
    <source>
        <dbReference type="Proteomes" id="UP000000238"/>
    </source>
</evidence>
<name>Q2SDM1_HAHCH</name>
<dbReference type="Pfam" id="PF05065">
    <property type="entry name" value="Phage_capsid"/>
    <property type="match status" value="1"/>
</dbReference>
<protein>
    <submittedName>
        <fullName evidence="4">Phage major capsid protein, HK97 family</fullName>
    </submittedName>
</protein>
<dbReference type="EMBL" id="CP000155">
    <property type="protein sequence ID" value="ABC31253.1"/>
    <property type="molecule type" value="Genomic_DNA"/>
</dbReference>
<evidence type="ECO:0000256" key="2">
    <source>
        <dbReference type="SAM" id="Coils"/>
    </source>
</evidence>
<dbReference type="HOGENOM" id="CLU_041417_0_0_6"/>
<organism evidence="4 5">
    <name type="scientific">Hahella chejuensis (strain KCTC 2396)</name>
    <dbReference type="NCBI Taxonomy" id="349521"/>
    <lineage>
        <taxon>Bacteria</taxon>
        <taxon>Pseudomonadati</taxon>
        <taxon>Pseudomonadota</taxon>
        <taxon>Gammaproteobacteria</taxon>
        <taxon>Oceanospirillales</taxon>
        <taxon>Hahellaceae</taxon>
        <taxon>Hahella</taxon>
    </lineage>
</organism>
<dbReference type="Gene3D" id="3.30.2320.10">
    <property type="entry name" value="hypothetical protein PF0899 domain"/>
    <property type="match status" value="1"/>
</dbReference>
<dbReference type="STRING" id="349521.HCH_04553"/>
<dbReference type="Proteomes" id="UP000000238">
    <property type="component" value="Chromosome"/>
</dbReference>
<sequence length="397" mass="44258">MPVELKDIQDVAEELTSRFTEFKSANDSSMEATRAEVIRLTEKTDKLNAQLSELEALKKELDGLYKKQNRPGTVEGDAEYRKHFIDQWMRKNNAADIEAKAVNLGANQDGGFGVPEELDRQILELERELSPMRALCRNIQVSTDGYKRLVNLGGAGSGWVGETDARPETNTPKLAQIEAFMGEIYANPATTQKALDDVYFNVEQWIADEVAQEFVDREADAFLNGDGVGKPKGILAYAMDTAPDASREFGKLQRVISGKAGDFNADNLLSVIYRLKKAFRRNANWMMTGTTVEKVRKFKDADGNYMWRPGIEAGQPSLLLGYGIEENEDMPEVAADANAILFGDFMRGYSIVDRIGARMLRDPYTHKPFVHFYTTKRVGGMLVDSNAIKVLTLSKGA</sequence>
<keyword evidence="5" id="KW-1185">Reference proteome</keyword>
<dbReference type="RefSeq" id="WP_011398320.1">
    <property type="nucleotide sequence ID" value="NC_007645.1"/>
</dbReference>
<accession>Q2SDM1</accession>
<keyword evidence="2" id="KW-0175">Coiled coil</keyword>
<feature type="domain" description="Phage capsid-like C-terminal" evidence="3">
    <location>
        <begin position="110"/>
        <end position="392"/>
    </location>
</feature>
<gene>
    <name evidence="4" type="ordered locus">HCH_04553</name>
</gene>
<dbReference type="eggNOG" id="COG4653">
    <property type="taxonomic scope" value="Bacteria"/>
</dbReference>
<dbReference type="InterPro" id="IPR024455">
    <property type="entry name" value="Phage_capsid"/>
</dbReference>
<dbReference type="NCBIfam" id="TIGR01554">
    <property type="entry name" value="major_cap_HK97"/>
    <property type="match status" value="1"/>
</dbReference>
<dbReference type="KEGG" id="hch:HCH_04553"/>
<reference evidence="4 5" key="1">
    <citation type="journal article" date="2005" name="Nucleic Acids Res.">
        <title>Genomic blueprint of Hahella chejuensis, a marine microbe producing an algicidal agent.</title>
        <authorList>
            <person name="Jeong H."/>
            <person name="Yim J.H."/>
            <person name="Lee C."/>
            <person name="Choi S.-H."/>
            <person name="Park Y.K."/>
            <person name="Yoon S.H."/>
            <person name="Hur C.-G."/>
            <person name="Kang H.-Y."/>
            <person name="Kim D."/>
            <person name="Lee H.H."/>
            <person name="Park K.H."/>
            <person name="Park S.-H."/>
            <person name="Park H.-S."/>
            <person name="Lee H.K."/>
            <person name="Oh T.K."/>
            <person name="Kim J.F."/>
        </authorList>
    </citation>
    <scope>NUCLEOTIDE SEQUENCE [LARGE SCALE GENOMIC DNA]</scope>
    <source>
        <strain evidence="4 5">KCTC 2396</strain>
    </source>
</reference>
<evidence type="ECO:0000313" key="4">
    <source>
        <dbReference type="EMBL" id="ABC31253.1"/>
    </source>
</evidence>
<dbReference type="SUPFAM" id="SSF56563">
    <property type="entry name" value="Major capsid protein gp5"/>
    <property type="match status" value="1"/>
</dbReference>
<dbReference type="Gene3D" id="3.30.2400.10">
    <property type="entry name" value="Major capsid protein gp5"/>
    <property type="match status" value="1"/>
</dbReference>
<evidence type="ECO:0000259" key="3">
    <source>
        <dbReference type="Pfam" id="PF05065"/>
    </source>
</evidence>
<feature type="coiled-coil region" evidence="2">
    <location>
        <begin position="30"/>
        <end position="67"/>
    </location>
</feature>
<evidence type="ECO:0000256" key="1">
    <source>
        <dbReference type="ARBA" id="ARBA00004328"/>
    </source>
</evidence>